<protein>
    <submittedName>
        <fullName evidence="2">Uncharacterized protein</fullName>
    </submittedName>
</protein>
<reference evidence="2" key="1">
    <citation type="submission" date="2023-04" db="EMBL/GenBank/DDBJ databases">
        <title>Black Yeasts Isolated from many extreme environments.</title>
        <authorList>
            <person name="Coleine C."/>
            <person name="Stajich J.E."/>
            <person name="Selbmann L."/>
        </authorList>
    </citation>
    <scope>NUCLEOTIDE SEQUENCE</scope>
    <source>
        <strain evidence="2">CCFEE 5312</strain>
    </source>
</reference>
<proteinExistence type="predicted"/>
<feature type="region of interest" description="Disordered" evidence="1">
    <location>
        <begin position="844"/>
        <end position="895"/>
    </location>
</feature>
<feature type="compositionally biased region" description="Basic and acidic residues" evidence="1">
    <location>
        <begin position="137"/>
        <end position="148"/>
    </location>
</feature>
<feature type="region of interest" description="Disordered" evidence="1">
    <location>
        <begin position="274"/>
        <end position="293"/>
    </location>
</feature>
<name>A0AAJ0DA58_9PEZI</name>
<dbReference type="Proteomes" id="UP001271007">
    <property type="component" value="Unassembled WGS sequence"/>
</dbReference>
<feature type="compositionally biased region" description="Basic and acidic residues" evidence="1">
    <location>
        <begin position="692"/>
        <end position="712"/>
    </location>
</feature>
<dbReference type="EMBL" id="JAWDJX010000036">
    <property type="protein sequence ID" value="KAK3049868.1"/>
    <property type="molecule type" value="Genomic_DNA"/>
</dbReference>
<gene>
    <name evidence="2" type="ORF">LTR09_008788</name>
</gene>
<keyword evidence="3" id="KW-1185">Reference proteome</keyword>
<accession>A0AAJ0DA58</accession>
<dbReference type="AlphaFoldDB" id="A0AAJ0DA58"/>
<evidence type="ECO:0000313" key="3">
    <source>
        <dbReference type="Proteomes" id="UP001271007"/>
    </source>
</evidence>
<comment type="caution">
    <text evidence="2">The sequence shown here is derived from an EMBL/GenBank/DDBJ whole genome shotgun (WGS) entry which is preliminary data.</text>
</comment>
<sequence length="928" mass="105515">MWSQKVRFEPDCTLRNDVSSLRYLLERLHEALQSAQQIYLDRGPSFGVRVYEPLSDDVESERKVMVGDFVATLTDCDDLLKNIKKIQYRYGDAEDQLNRHLSRQGQRAEKLCSRVQLHSEKIRFALERLSIKLFTDQDGKEDSSHNESARPSLGDPHAVNETIERRFQDHILIDAPNDSDSDIPLPFGLDALLHILHQSTSGPEGSPENHLQFLKARWFLSCLKESAEYRASSPGFYYKRAVNQVTQAVLTRSGELLAYDEAILSNLPDTSFRIWPDPTRSPTPPTAARTTNQSHPLMPRVNEVAVACIQLATEDHTNADSVTVFKSSNERFRIVLKSAITSRPGETSLIPLTIHTSKDKPIPRYALPTITNPTPEMAIFSRDEETLYKFSSFQDLYKFRATLIGYDIYVASSVMDVFFLDCVGRIQLWQEPIIIEPEAGNLARQHSVRSQDSMAMRSHSQRESLIPSIVPTTTVCCTAGGWEADTIKLPVIVIFTQLLDKRKRKRFATIFIELERGIYVDATECGCCKEYDKCSKLVLVKEKKPDFTVRVLYSEVDATGQPNPNTFDIFPFRLPRHPRYREMVPKQTKYLVLKFRSLSEKKQFHRELDLRFRVRDKQITDQRDFAHSIRHRQDRPEGRQQLFPQSTEHLPSPPDPPIVSTLPPIIDVPDTGPALDDAFARGSRSPSIQQRSHLDLTHPESPRHPVGRENELRGISTTVSPTASAWTTTSASTSIDSLSLPNRFGDQVDQLISDIAKSRQNELPDTPVRHEMIAYNDVKEYYGVSEMYTPNELGRSPSSLAPEPYNYRAPRGIFHEAPDFNTISPVVQVRVHDAQQTYEQKTFGPQINGDARDSENPPRWGARPVTAVRPYDPDSITGGNGYLRRSERPPSQAPLIPLQSAGMYVQIEVHMSRSKTGKPKARWKAWQR</sequence>
<feature type="region of interest" description="Disordered" evidence="1">
    <location>
        <begin position="644"/>
        <end position="724"/>
    </location>
</feature>
<evidence type="ECO:0000256" key="1">
    <source>
        <dbReference type="SAM" id="MobiDB-lite"/>
    </source>
</evidence>
<feature type="region of interest" description="Disordered" evidence="1">
    <location>
        <begin position="137"/>
        <end position="158"/>
    </location>
</feature>
<evidence type="ECO:0000313" key="2">
    <source>
        <dbReference type="EMBL" id="KAK3049868.1"/>
    </source>
</evidence>
<organism evidence="2 3">
    <name type="scientific">Extremus antarcticus</name>
    <dbReference type="NCBI Taxonomy" id="702011"/>
    <lineage>
        <taxon>Eukaryota</taxon>
        <taxon>Fungi</taxon>
        <taxon>Dikarya</taxon>
        <taxon>Ascomycota</taxon>
        <taxon>Pezizomycotina</taxon>
        <taxon>Dothideomycetes</taxon>
        <taxon>Dothideomycetidae</taxon>
        <taxon>Mycosphaerellales</taxon>
        <taxon>Extremaceae</taxon>
        <taxon>Extremus</taxon>
    </lineage>
</organism>